<dbReference type="AlphaFoldDB" id="A0A3P1UPD9"/>
<reference evidence="3 4" key="1">
    <citation type="submission" date="2018-11" db="EMBL/GenBank/DDBJ databases">
        <title>Genomes From Bacteria Associated with the Canine Oral Cavity: a Test Case for Automated Genome-Based Taxonomic Assignment.</title>
        <authorList>
            <person name="Coil D.A."/>
            <person name="Jospin G."/>
            <person name="Darling A.E."/>
            <person name="Wallis C."/>
            <person name="Davis I.J."/>
            <person name="Harris S."/>
            <person name="Eisen J.A."/>
            <person name="Holcombe L.J."/>
            <person name="O'Flynn C."/>
        </authorList>
    </citation>
    <scope>NUCLEOTIDE SEQUENCE [LARGE SCALE GENOMIC DNA]</scope>
    <source>
        <strain evidence="3 4">OH5050</strain>
    </source>
</reference>
<dbReference type="EMBL" id="RQZC01000030">
    <property type="protein sequence ID" value="RRD23652.1"/>
    <property type="molecule type" value="Genomic_DNA"/>
</dbReference>
<feature type="transmembrane region" description="Helical" evidence="2">
    <location>
        <begin position="6"/>
        <end position="23"/>
    </location>
</feature>
<name>A0A3P1UPD9_9ACTO</name>
<keyword evidence="2" id="KW-0472">Membrane</keyword>
<dbReference type="Pfam" id="PF10066">
    <property type="entry name" value="DUF2304"/>
    <property type="match status" value="1"/>
</dbReference>
<evidence type="ECO:0000256" key="2">
    <source>
        <dbReference type="SAM" id="Phobius"/>
    </source>
</evidence>
<evidence type="ECO:0000313" key="3">
    <source>
        <dbReference type="EMBL" id="RRD23652.1"/>
    </source>
</evidence>
<keyword evidence="2" id="KW-1133">Transmembrane helix</keyword>
<accession>A0A3P1UPD9</accession>
<gene>
    <name evidence="3" type="ORF">EII10_11775</name>
</gene>
<feature type="compositionally biased region" description="Low complexity" evidence="1">
    <location>
        <begin position="125"/>
        <end position="141"/>
    </location>
</feature>
<keyword evidence="4" id="KW-1185">Reference proteome</keyword>
<dbReference type="RefSeq" id="WP_124934683.1">
    <property type="nucleotide sequence ID" value="NZ_RQZC01000030.1"/>
</dbReference>
<comment type="caution">
    <text evidence="3">The sequence shown here is derived from an EMBL/GenBank/DDBJ whole genome shotgun (WGS) entry which is preliminary data.</text>
</comment>
<evidence type="ECO:0000313" key="4">
    <source>
        <dbReference type="Proteomes" id="UP000271272"/>
    </source>
</evidence>
<feature type="transmembrane region" description="Helical" evidence="2">
    <location>
        <begin position="66"/>
        <end position="84"/>
    </location>
</feature>
<evidence type="ECO:0000256" key="1">
    <source>
        <dbReference type="SAM" id="MobiDB-lite"/>
    </source>
</evidence>
<feature type="transmembrane region" description="Helical" evidence="2">
    <location>
        <begin position="30"/>
        <end position="51"/>
    </location>
</feature>
<proteinExistence type="predicted"/>
<feature type="region of interest" description="Disordered" evidence="1">
    <location>
        <begin position="118"/>
        <end position="180"/>
    </location>
</feature>
<dbReference type="OrthoDB" id="3261168at2"/>
<protein>
    <submittedName>
        <fullName evidence="3">DUF2304 family protein</fullName>
    </submittedName>
</protein>
<organism evidence="3 4">
    <name type="scientific">Actinomyces bowdenii</name>
    <dbReference type="NCBI Taxonomy" id="131109"/>
    <lineage>
        <taxon>Bacteria</taxon>
        <taxon>Bacillati</taxon>
        <taxon>Actinomycetota</taxon>
        <taxon>Actinomycetes</taxon>
        <taxon>Actinomycetales</taxon>
        <taxon>Actinomycetaceae</taxon>
        <taxon>Actinomyces</taxon>
    </lineage>
</organism>
<sequence>MLQLFYVLVAALTVFFILALLRSRRLREKYAALWIVVGLAIVLLATVPGLLKALSQLLGFEVPSNLLFVLAIFLLLGVALHLSLEISRMEDETRVLAENIAILNLIVTEAGLTDRLTGEARERTGPVGPSAPAGPADPAGPTGRSHHAKGPQAPARPGPADSPRSGTPPTAASEAPFPGG</sequence>
<dbReference type="InterPro" id="IPR019277">
    <property type="entry name" value="DUF2304"/>
</dbReference>
<dbReference type="Proteomes" id="UP000271272">
    <property type="component" value="Unassembled WGS sequence"/>
</dbReference>
<keyword evidence="2" id="KW-0812">Transmembrane</keyword>